<organism evidence="1 2">
    <name type="scientific">Cucumis sativus</name>
    <name type="common">Cucumber</name>
    <dbReference type="NCBI Taxonomy" id="3659"/>
    <lineage>
        <taxon>Eukaryota</taxon>
        <taxon>Viridiplantae</taxon>
        <taxon>Streptophyta</taxon>
        <taxon>Embryophyta</taxon>
        <taxon>Tracheophyta</taxon>
        <taxon>Spermatophyta</taxon>
        <taxon>Magnoliopsida</taxon>
        <taxon>eudicotyledons</taxon>
        <taxon>Gunneridae</taxon>
        <taxon>Pentapetalae</taxon>
        <taxon>rosids</taxon>
        <taxon>fabids</taxon>
        <taxon>Cucurbitales</taxon>
        <taxon>Cucurbitaceae</taxon>
        <taxon>Benincaseae</taxon>
        <taxon>Cucumis</taxon>
    </lineage>
</organism>
<evidence type="ECO:0000313" key="1">
    <source>
        <dbReference type="EMBL" id="KGN58192.1"/>
    </source>
</evidence>
<dbReference type="Gramene" id="KGN58192">
    <property type="protein sequence ID" value="KGN58192"/>
    <property type="gene ID" value="Csa_3G588510"/>
</dbReference>
<reference evidence="1 2" key="3">
    <citation type="journal article" date="2010" name="BMC Genomics">
        <title>Transcriptome sequencing and comparative analysis of cucumber flowers with different sex types.</title>
        <authorList>
            <person name="Guo S."/>
            <person name="Zheng Y."/>
            <person name="Joung J.G."/>
            <person name="Liu S."/>
            <person name="Zhang Z."/>
            <person name="Crasta O.R."/>
            <person name="Sobral B.W."/>
            <person name="Xu Y."/>
            <person name="Huang S."/>
            <person name="Fei Z."/>
        </authorList>
    </citation>
    <scope>NUCLEOTIDE SEQUENCE [LARGE SCALE GENOMIC DNA]</scope>
    <source>
        <strain evidence="2">cv. 9930</strain>
    </source>
</reference>
<reference evidence="1 2" key="2">
    <citation type="journal article" date="2009" name="PLoS ONE">
        <title>An integrated genetic and cytogenetic map of the cucumber genome.</title>
        <authorList>
            <person name="Ren Y."/>
            <person name="Zhang Z."/>
            <person name="Liu J."/>
            <person name="Staub J.E."/>
            <person name="Han Y."/>
            <person name="Cheng Z."/>
            <person name="Li X."/>
            <person name="Lu J."/>
            <person name="Miao H."/>
            <person name="Kang H."/>
            <person name="Xie B."/>
            <person name="Gu X."/>
            <person name="Wang X."/>
            <person name="Du Y."/>
            <person name="Jin W."/>
            <person name="Huang S."/>
        </authorList>
    </citation>
    <scope>NUCLEOTIDE SEQUENCE [LARGE SCALE GENOMIC DNA]</scope>
    <source>
        <strain evidence="2">cv. 9930</strain>
    </source>
</reference>
<dbReference type="Proteomes" id="UP000029981">
    <property type="component" value="Chromosome 3"/>
</dbReference>
<reference evidence="1 2" key="1">
    <citation type="journal article" date="2009" name="Nat. Genet.">
        <title>The genome of the cucumber, Cucumis sativus L.</title>
        <authorList>
            <person name="Huang S."/>
            <person name="Li R."/>
            <person name="Zhang Z."/>
            <person name="Li L."/>
            <person name="Gu X."/>
            <person name="Fan W."/>
            <person name="Lucas W.J."/>
            <person name="Wang X."/>
            <person name="Xie B."/>
            <person name="Ni P."/>
            <person name="Ren Y."/>
            <person name="Zhu H."/>
            <person name="Li J."/>
            <person name="Lin K."/>
            <person name="Jin W."/>
            <person name="Fei Z."/>
            <person name="Li G."/>
            <person name="Staub J."/>
            <person name="Kilian A."/>
            <person name="van der Vossen E.A."/>
            <person name="Wu Y."/>
            <person name="Guo J."/>
            <person name="He J."/>
            <person name="Jia Z."/>
            <person name="Ren Y."/>
            <person name="Tian G."/>
            <person name="Lu Y."/>
            <person name="Ruan J."/>
            <person name="Qian W."/>
            <person name="Wang M."/>
            <person name="Huang Q."/>
            <person name="Li B."/>
            <person name="Xuan Z."/>
            <person name="Cao J."/>
            <person name="Asan"/>
            <person name="Wu Z."/>
            <person name="Zhang J."/>
            <person name="Cai Q."/>
            <person name="Bai Y."/>
            <person name="Zhao B."/>
            <person name="Han Y."/>
            <person name="Li Y."/>
            <person name="Li X."/>
            <person name="Wang S."/>
            <person name="Shi Q."/>
            <person name="Liu S."/>
            <person name="Cho W.K."/>
            <person name="Kim J.Y."/>
            <person name="Xu Y."/>
            <person name="Heller-Uszynska K."/>
            <person name="Miao H."/>
            <person name="Cheng Z."/>
            <person name="Zhang S."/>
            <person name="Wu J."/>
            <person name="Yang Y."/>
            <person name="Kang H."/>
            <person name="Li M."/>
            <person name="Liang H."/>
            <person name="Ren X."/>
            <person name="Shi Z."/>
            <person name="Wen M."/>
            <person name="Jian M."/>
            <person name="Yang H."/>
            <person name="Zhang G."/>
            <person name="Yang Z."/>
            <person name="Chen R."/>
            <person name="Liu S."/>
            <person name="Li J."/>
            <person name="Ma L."/>
            <person name="Liu H."/>
            <person name="Zhou Y."/>
            <person name="Zhao J."/>
            <person name="Fang X."/>
            <person name="Li G."/>
            <person name="Fang L."/>
            <person name="Li Y."/>
            <person name="Liu D."/>
            <person name="Zheng H."/>
            <person name="Zhang Y."/>
            <person name="Qin N."/>
            <person name="Li Z."/>
            <person name="Yang G."/>
            <person name="Yang S."/>
            <person name="Bolund L."/>
            <person name="Kristiansen K."/>
            <person name="Zheng H."/>
            <person name="Li S."/>
            <person name="Zhang X."/>
            <person name="Yang H."/>
            <person name="Wang J."/>
            <person name="Sun R."/>
            <person name="Zhang B."/>
            <person name="Jiang S."/>
            <person name="Wang J."/>
            <person name="Du Y."/>
            <person name="Li S."/>
        </authorList>
    </citation>
    <scope>NUCLEOTIDE SEQUENCE [LARGE SCALE GENOMIC DNA]</scope>
    <source>
        <strain evidence="2">cv. 9930</strain>
    </source>
</reference>
<dbReference type="AlphaFoldDB" id="A0A0A0LBX1"/>
<keyword evidence="2" id="KW-1185">Reference proteome</keyword>
<sequence>MELFSISKLVGGVVVCVSLCSFERRRPLDPSLRCLCLDPVQIVSLFVRYKSALTGHLSIRLAQSHVVNH</sequence>
<accession>A0A0A0LBX1</accession>
<proteinExistence type="predicted"/>
<protein>
    <submittedName>
        <fullName evidence="1">Uncharacterized protein</fullName>
    </submittedName>
</protein>
<gene>
    <name evidence="1" type="ORF">Csa_3G588510</name>
</gene>
<evidence type="ECO:0000313" key="2">
    <source>
        <dbReference type="Proteomes" id="UP000029981"/>
    </source>
</evidence>
<reference evidence="1 2" key="4">
    <citation type="journal article" date="2011" name="BMC Genomics">
        <title>RNA-Seq improves annotation of protein-coding genes in the cucumber genome.</title>
        <authorList>
            <person name="Li Z."/>
            <person name="Zhang Z."/>
            <person name="Yan P."/>
            <person name="Huang S."/>
            <person name="Fei Z."/>
            <person name="Lin K."/>
        </authorList>
    </citation>
    <scope>NUCLEOTIDE SEQUENCE [LARGE SCALE GENOMIC DNA]</scope>
    <source>
        <strain evidence="2">cv. 9930</strain>
    </source>
</reference>
<name>A0A0A0LBX1_CUCSA</name>
<dbReference type="EMBL" id="CM002924">
    <property type="protein sequence ID" value="KGN58192.1"/>
    <property type="molecule type" value="Genomic_DNA"/>
</dbReference>